<dbReference type="Pfam" id="PF12096">
    <property type="entry name" value="DUF3572"/>
    <property type="match status" value="1"/>
</dbReference>
<sequence length="98" mass="10312">MTATIRNPAQSPDAPSASAPTLALAALGWVLEDEDRAARFLSLTGLDPDSLRAGLGERQVQASVIEFLANHEPDMIRCAEALAVTPEELAQAGRDLSA</sequence>
<evidence type="ECO:0000313" key="1">
    <source>
        <dbReference type="EMBL" id="SMQ69276.1"/>
    </source>
</evidence>
<organism evidence="1 2">
    <name type="scientific">Altererythrobacter xiamenensis</name>
    <dbReference type="NCBI Taxonomy" id="1316679"/>
    <lineage>
        <taxon>Bacteria</taxon>
        <taxon>Pseudomonadati</taxon>
        <taxon>Pseudomonadota</taxon>
        <taxon>Alphaproteobacteria</taxon>
        <taxon>Sphingomonadales</taxon>
        <taxon>Erythrobacteraceae</taxon>
        <taxon>Altererythrobacter</taxon>
    </lineage>
</organism>
<accession>A0A1Y6F455</accession>
<proteinExistence type="predicted"/>
<evidence type="ECO:0000313" key="2">
    <source>
        <dbReference type="Proteomes" id="UP000194420"/>
    </source>
</evidence>
<dbReference type="Proteomes" id="UP000194420">
    <property type="component" value="Unassembled WGS sequence"/>
</dbReference>
<dbReference type="AlphaFoldDB" id="A0A1Y6F455"/>
<reference evidence="2" key="1">
    <citation type="submission" date="2017-04" db="EMBL/GenBank/DDBJ databases">
        <authorList>
            <person name="Varghese N."/>
            <person name="Submissions S."/>
        </authorList>
    </citation>
    <scope>NUCLEOTIDE SEQUENCE [LARGE SCALE GENOMIC DNA]</scope>
</reference>
<protein>
    <recommendedName>
        <fullName evidence="3">DUF3572 domain-containing protein</fullName>
    </recommendedName>
</protein>
<keyword evidence="2" id="KW-1185">Reference proteome</keyword>
<gene>
    <name evidence="1" type="ORF">SAMN06297468_1488</name>
</gene>
<dbReference type="EMBL" id="FXWG01000002">
    <property type="protein sequence ID" value="SMQ69276.1"/>
    <property type="molecule type" value="Genomic_DNA"/>
</dbReference>
<dbReference type="InterPro" id="IPR021955">
    <property type="entry name" value="DUF3572"/>
</dbReference>
<name>A0A1Y6F455_9SPHN</name>
<evidence type="ECO:0008006" key="3">
    <source>
        <dbReference type="Google" id="ProtNLM"/>
    </source>
</evidence>